<comment type="catalytic activity">
    <reaction evidence="1">
        <text>S-ubiquitinyl-[E2 ubiquitin-conjugating enzyme]-L-cysteine + [acceptor protein]-L-lysine = [E2 ubiquitin-conjugating enzyme]-L-cysteine + N(6)-ubiquitinyl-[acceptor protein]-L-lysine.</text>
        <dbReference type="EC" id="2.3.2.27"/>
    </reaction>
</comment>
<feature type="domain" description="U-box" evidence="8">
    <location>
        <begin position="223"/>
        <end position="298"/>
    </location>
</feature>
<dbReference type="GO" id="GO:0051087">
    <property type="term" value="F:protein-folding chaperone binding"/>
    <property type="evidence" value="ECO:0007669"/>
    <property type="project" value="TreeGrafter"/>
</dbReference>
<dbReference type="PROSITE" id="PS50005">
    <property type="entry name" value="TPR"/>
    <property type="match status" value="2"/>
</dbReference>
<sequence length="301" mass="34967">MSHSLTADQHKQLGNEHFKKKEYEEAITEYSRAIVKDPRQAVYYTNRANCYLKLDKYQNVINDCERAIEFEPKSSYEFAQGQQSGFAKEIIGLIQEAKKQKWIELERARIAEVSGTYRYMKGLIDDDFKRRALALDKESPLYAEEVIELGQEKEDRLRQLDHMLQRAGEPDEYAAPYLQRSTGASNTMPNGHHDAPKLDGSEHHDDLKKASNKWPRKNLAPRVVPDHFLDKITFEFMHDPVISIKSGISYERKMMQEHFSYGRMFDPIAQVPMTERDLIPNRALKDACEAYLAENGWAVDY</sequence>
<dbReference type="GO" id="GO:0061630">
    <property type="term" value="F:ubiquitin protein ligase activity"/>
    <property type="evidence" value="ECO:0007669"/>
    <property type="project" value="UniProtKB-EC"/>
</dbReference>
<evidence type="ECO:0000256" key="1">
    <source>
        <dbReference type="ARBA" id="ARBA00000900"/>
    </source>
</evidence>
<evidence type="ECO:0000259" key="8">
    <source>
        <dbReference type="PROSITE" id="PS51698"/>
    </source>
</evidence>
<dbReference type="Pfam" id="PF13414">
    <property type="entry name" value="TPR_11"/>
    <property type="match status" value="1"/>
</dbReference>
<dbReference type="SMART" id="SM00504">
    <property type="entry name" value="Ubox"/>
    <property type="match status" value="1"/>
</dbReference>
<dbReference type="SUPFAM" id="SSF57850">
    <property type="entry name" value="RING/U-box"/>
    <property type="match status" value="1"/>
</dbReference>
<protein>
    <recommendedName>
        <fullName evidence="2">RING-type E3 ubiquitin transferase</fullName>
        <ecNumber evidence="2">2.3.2.27</ecNumber>
    </recommendedName>
</protein>
<evidence type="ECO:0000256" key="7">
    <source>
        <dbReference type="SAM" id="MobiDB-lite"/>
    </source>
</evidence>
<dbReference type="InterPro" id="IPR003613">
    <property type="entry name" value="Ubox_domain"/>
</dbReference>
<feature type="region of interest" description="Disordered" evidence="7">
    <location>
        <begin position="181"/>
        <end position="208"/>
    </location>
</feature>
<evidence type="ECO:0000256" key="5">
    <source>
        <dbReference type="ARBA" id="ARBA00022786"/>
    </source>
</evidence>
<dbReference type="EMBL" id="JAAAJB010000019">
    <property type="protein sequence ID" value="KAG0269717.1"/>
    <property type="molecule type" value="Genomic_DNA"/>
</dbReference>
<keyword evidence="10" id="KW-1185">Reference proteome</keyword>
<comment type="caution">
    <text evidence="9">The sequence shown here is derived from an EMBL/GenBank/DDBJ whole genome shotgun (WGS) entry which is preliminary data.</text>
</comment>
<name>A0A9P6QN24_9FUNG</name>
<feature type="repeat" description="TPR" evidence="6">
    <location>
        <begin position="41"/>
        <end position="74"/>
    </location>
</feature>
<keyword evidence="6" id="KW-0802">TPR repeat</keyword>
<evidence type="ECO:0000313" key="10">
    <source>
        <dbReference type="Proteomes" id="UP000807716"/>
    </source>
</evidence>
<evidence type="ECO:0000256" key="3">
    <source>
        <dbReference type="ARBA" id="ARBA00022679"/>
    </source>
</evidence>
<proteinExistence type="predicted"/>
<feature type="repeat" description="TPR" evidence="6">
    <location>
        <begin position="7"/>
        <end position="40"/>
    </location>
</feature>
<keyword evidence="4" id="KW-0677">Repeat</keyword>
<organism evidence="9 10">
    <name type="scientific">Actinomortierella ambigua</name>
    <dbReference type="NCBI Taxonomy" id="1343610"/>
    <lineage>
        <taxon>Eukaryota</taxon>
        <taxon>Fungi</taxon>
        <taxon>Fungi incertae sedis</taxon>
        <taxon>Mucoromycota</taxon>
        <taxon>Mortierellomycotina</taxon>
        <taxon>Mortierellomycetes</taxon>
        <taxon>Mortierellales</taxon>
        <taxon>Mortierellaceae</taxon>
        <taxon>Actinomortierella</taxon>
    </lineage>
</organism>
<dbReference type="SMART" id="SM00028">
    <property type="entry name" value="TPR"/>
    <property type="match status" value="2"/>
</dbReference>
<dbReference type="PANTHER" id="PTHR46803:SF2">
    <property type="entry name" value="E3 UBIQUITIN-PROTEIN LIGASE CHIP"/>
    <property type="match status" value="1"/>
</dbReference>
<evidence type="ECO:0000256" key="6">
    <source>
        <dbReference type="PROSITE-ProRule" id="PRU00339"/>
    </source>
</evidence>
<keyword evidence="3" id="KW-0808">Transferase</keyword>
<dbReference type="InterPro" id="IPR011990">
    <property type="entry name" value="TPR-like_helical_dom_sf"/>
</dbReference>
<dbReference type="Gene3D" id="1.25.40.10">
    <property type="entry name" value="Tetratricopeptide repeat domain"/>
    <property type="match status" value="1"/>
</dbReference>
<reference evidence="9" key="1">
    <citation type="journal article" date="2020" name="Fungal Divers.">
        <title>Resolving the Mortierellaceae phylogeny through synthesis of multi-gene phylogenetics and phylogenomics.</title>
        <authorList>
            <person name="Vandepol N."/>
            <person name="Liber J."/>
            <person name="Desiro A."/>
            <person name="Na H."/>
            <person name="Kennedy M."/>
            <person name="Barry K."/>
            <person name="Grigoriev I.V."/>
            <person name="Miller A.N."/>
            <person name="O'Donnell K."/>
            <person name="Stajich J.E."/>
            <person name="Bonito G."/>
        </authorList>
    </citation>
    <scope>NUCLEOTIDE SEQUENCE</scope>
    <source>
        <strain evidence="9">BC1065</strain>
    </source>
</reference>
<dbReference type="InterPro" id="IPR013083">
    <property type="entry name" value="Znf_RING/FYVE/PHD"/>
</dbReference>
<dbReference type="SUPFAM" id="SSF48452">
    <property type="entry name" value="TPR-like"/>
    <property type="match status" value="1"/>
</dbReference>
<keyword evidence="5" id="KW-0833">Ubl conjugation pathway</keyword>
<dbReference type="GO" id="GO:0000209">
    <property type="term" value="P:protein polyubiquitination"/>
    <property type="evidence" value="ECO:0007669"/>
    <property type="project" value="TreeGrafter"/>
</dbReference>
<feature type="compositionally biased region" description="Basic and acidic residues" evidence="7">
    <location>
        <begin position="191"/>
        <end position="208"/>
    </location>
</feature>
<dbReference type="Proteomes" id="UP000807716">
    <property type="component" value="Unassembled WGS sequence"/>
</dbReference>
<gene>
    <name evidence="9" type="primary">STUB1</name>
    <name evidence="9" type="ORF">DFQ27_002386</name>
</gene>
<dbReference type="GO" id="GO:0043161">
    <property type="term" value="P:proteasome-mediated ubiquitin-dependent protein catabolic process"/>
    <property type="evidence" value="ECO:0007669"/>
    <property type="project" value="TreeGrafter"/>
</dbReference>
<evidence type="ECO:0000256" key="4">
    <source>
        <dbReference type="ARBA" id="ARBA00022737"/>
    </source>
</evidence>
<dbReference type="InterPro" id="IPR019734">
    <property type="entry name" value="TPR_rpt"/>
</dbReference>
<dbReference type="Pfam" id="PF04564">
    <property type="entry name" value="U-box"/>
    <property type="match status" value="1"/>
</dbReference>
<dbReference type="GO" id="GO:0005737">
    <property type="term" value="C:cytoplasm"/>
    <property type="evidence" value="ECO:0007669"/>
    <property type="project" value="TreeGrafter"/>
</dbReference>
<accession>A0A9P6QN24</accession>
<dbReference type="PANTHER" id="PTHR46803">
    <property type="entry name" value="E3 UBIQUITIN-PROTEIN LIGASE CHIP"/>
    <property type="match status" value="1"/>
</dbReference>
<dbReference type="PROSITE" id="PS51698">
    <property type="entry name" value="U_BOX"/>
    <property type="match status" value="1"/>
</dbReference>
<dbReference type="Gene3D" id="6.10.140.2020">
    <property type="match status" value="1"/>
</dbReference>
<dbReference type="Gene3D" id="3.30.40.10">
    <property type="entry name" value="Zinc/RING finger domain, C3HC4 (zinc finger)"/>
    <property type="match status" value="1"/>
</dbReference>
<evidence type="ECO:0000256" key="2">
    <source>
        <dbReference type="ARBA" id="ARBA00012483"/>
    </source>
</evidence>
<dbReference type="OrthoDB" id="629492at2759"/>
<evidence type="ECO:0000313" key="9">
    <source>
        <dbReference type="EMBL" id="KAG0269717.1"/>
    </source>
</evidence>
<dbReference type="GO" id="GO:0071218">
    <property type="term" value="P:cellular response to misfolded protein"/>
    <property type="evidence" value="ECO:0007669"/>
    <property type="project" value="TreeGrafter"/>
</dbReference>
<dbReference type="GO" id="GO:0045862">
    <property type="term" value="P:positive regulation of proteolysis"/>
    <property type="evidence" value="ECO:0007669"/>
    <property type="project" value="TreeGrafter"/>
</dbReference>
<dbReference type="GO" id="GO:0006515">
    <property type="term" value="P:protein quality control for misfolded or incompletely synthesized proteins"/>
    <property type="evidence" value="ECO:0007669"/>
    <property type="project" value="TreeGrafter"/>
</dbReference>
<dbReference type="AlphaFoldDB" id="A0A9P6QN24"/>
<dbReference type="EC" id="2.3.2.27" evidence="2"/>